<keyword evidence="2" id="KW-0472">Membrane</keyword>
<dbReference type="EMBL" id="LWDX02051103">
    <property type="protein sequence ID" value="OEL20302.1"/>
    <property type="molecule type" value="Genomic_DNA"/>
</dbReference>
<evidence type="ECO:0000256" key="2">
    <source>
        <dbReference type="SAM" id="Phobius"/>
    </source>
</evidence>
<feature type="region of interest" description="Disordered" evidence="1">
    <location>
        <begin position="39"/>
        <end position="60"/>
    </location>
</feature>
<keyword evidence="4" id="KW-1185">Reference proteome</keyword>
<proteinExistence type="predicted"/>
<feature type="compositionally biased region" description="Low complexity" evidence="1">
    <location>
        <begin position="39"/>
        <end position="52"/>
    </location>
</feature>
<feature type="transmembrane region" description="Helical" evidence="2">
    <location>
        <begin position="14"/>
        <end position="36"/>
    </location>
</feature>
<comment type="caution">
    <text evidence="3">The sequence shown here is derived from an EMBL/GenBank/DDBJ whole genome shotgun (WGS) entry which is preliminary data.</text>
</comment>
<evidence type="ECO:0000313" key="3">
    <source>
        <dbReference type="EMBL" id="OEL20302.1"/>
    </source>
</evidence>
<dbReference type="Proteomes" id="UP000095767">
    <property type="component" value="Unassembled WGS sequence"/>
</dbReference>
<name>A0A1E5V573_9POAL</name>
<dbReference type="OrthoDB" id="673362at2759"/>
<sequence length="60" mass="6184">LAVREPPSGLDKNAYFIALTGAFFAGVAEIITSVSISNSNPASIAQPSSSASRQRRCSGN</sequence>
<reference evidence="3 4" key="1">
    <citation type="submission" date="2016-09" db="EMBL/GenBank/DDBJ databases">
        <title>The draft genome of Dichanthelium oligosanthes: A C3 panicoid grass species.</title>
        <authorList>
            <person name="Studer A.J."/>
            <person name="Schnable J.C."/>
            <person name="Brutnell T.P."/>
        </authorList>
    </citation>
    <scope>NUCLEOTIDE SEQUENCE [LARGE SCALE GENOMIC DNA]</scope>
    <source>
        <strain evidence="4">cv. Kellogg 1175</strain>
        <tissue evidence="3">Leaf</tissue>
    </source>
</reference>
<organism evidence="3 4">
    <name type="scientific">Dichanthelium oligosanthes</name>
    <dbReference type="NCBI Taxonomy" id="888268"/>
    <lineage>
        <taxon>Eukaryota</taxon>
        <taxon>Viridiplantae</taxon>
        <taxon>Streptophyta</taxon>
        <taxon>Embryophyta</taxon>
        <taxon>Tracheophyta</taxon>
        <taxon>Spermatophyta</taxon>
        <taxon>Magnoliopsida</taxon>
        <taxon>Liliopsida</taxon>
        <taxon>Poales</taxon>
        <taxon>Poaceae</taxon>
        <taxon>PACMAD clade</taxon>
        <taxon>Panicoideae</taxon>
        <taxon>Panicodae</taxon>
        <taxon>Paniceae</taxon>
        <taxon>Dichantheliinae</taxon>
        <taxon>Dichanthelium</taxon>
    </lineage>
</organism>
<evidence type="ECO:0000313" key="4">
    <source>
        <dbReference type="Proteomes" id="UP000095767"/>
    </source>
</evidence>
<dbReference type="AlphaFoldDB" id="A0A1E5V573"/>
<feature type="non-terminal residue" evidence="3">
    <location>
        <position position="1"/>
    </location>
</feature>
<accession>A0A1E5V573</accession>
<keyword evidence="2" id="KW-1133">Transmembrane helix</keyword>
<protein>
    <submittedName>
        <fullName evidence="3">Uncharacterized protein</fullName>
    </submittedName>
</protein>
<evidence type="ECO:0000256" key="1">
    <source>
        <dbReference type="SAM" id="MobiDB-lite"/>
    </source>
</evidence>
<keyword evidence="2" id="KW-0812">Transmembrane</keyword>
<gene>
    <name evidence="3" type="ORF">BAE44_0018679</name>
</gene>